<proteinExistence type="predicted"/>
<evidence type="ECO:0000313" key="3">
    <source>
        <dbReference type="Proteomes" id="UP000294563"/>
    </source>
</evidence>
<dbReference type="Gene3D" id="1.20.1290.10">
    <property type="entry name" value="AhpD-like"/>
    <property type="match status" value="1"/>
</dbReference>
<dbReference type="SUPFAM" id="SSF69118">
    <property type="entry name" value="AhpD-like"/>
    <property type="match status" value="1"/>
</dbReference>
<keyword evidence="2" id="KW-0575">Peroxidase</keyword>
<dbReference type="InterPro" id="IPR029032">
    <property type="entry name" value="AhpD-like"/>
</dbReference>
<keyword evidence="2" id="KW-0560">Oxidoreductase</keyword>
<keyword evidence="3" id="KW-1185">Reference proteome</keyword>
<dbReference type="OrthoDB" id="425264at2"/>
<dbReference type="RefSeq" id="WP_134013550.1">
    <property type="nucleotide sequence ID" value="NZ_SOBH01000001.1"/>
</dbReference>
<dbReference type="Proteomes" id="UP000294563">
    <property type="component" value="Unassembled WGS sequence"/>
</dbReference>
<sequence length="105" mass="10808">MNKELPGAAGDLAKNYPSIWAAYAELGAATANAGGLTERERRLIKLALAIGAVSEGAVHSHARRGVAEGIAKEDLHQVALLAIGPLGLPRAVAAGTWISDVTDKD</sequence>
<dbReference type="GO" id="GO:0051920">
    <property type="term" value="F:peroxiredoxin activity"/>
    <property type="evidence" value="ECO:0007669"/>
    <property type="project" value="InterPro"/>
</dbReference>
<gene>
    <name evidence="2" type="ORF">BDE40_1258</name>
</gene>
<dbReference type="AlphaFoldDB" id="A0A4R7LPB3"/>
<feature type="domain" description="Carboxymuconolactone decarboxylase-like" evidence="1">
    <location>
        <begin position="21"/>
        <end position="94"/>
    </location>
</feature>
<evidence type="ECO:0000313" key="2">
    <source>
        <dbReference type="EMBL" id="TDT77957.1"/>
    </source>
</evidence>
<accession>A0A4R7LPB3</accession>
<reference evidence="2 3" key="1">
    <citation type="submission" date="2019-03" db="EMBL/GenBank/DDBJ databases">
        <title>Genomic Encyclopedia of Archaeal and Bacterial Type Strains, Phase II (KMG-II): from individual species to whole genera.</title>
        <authorList>
            <person name="Goeker M."/>
        </authorList>
    </citation>
    <scope>NUCLEOTIDE SEQUENCE [LARGE SCALE GENOMIC DNA]</scope>
    <source>
        <strain evidence="2 3">DSM 29467</strain>
    </source>
</reference>
<dbReference type="EMBL" id="SOBH01000001">
    <property type="protein sequence ID" value="TDT77957.1"/>
    <property type="molecule type" value="Genomic_DNA"/>
</dbReference>
<name>A0A4R7LPB3_9RHOB</name>
<dbReference type="InterPro" id="IPR003779">
    <property type="entry name" value="CMD-like"/>
</dbReference>
<evidence type="ECO:0000259" key="1">
    <source>
        <dbReference type="Pfam" id="PF02627"/>
    </source>
</evidence>
<comment type="caution">
    <text evidence="2">The sequence shown here is derived from an EMBL/GenBank/DDBJ whole genome shotgun (WGS) entry which is preliminary data.</text>
</comment>
<protein>
    <submittedName>
        <fullName evidence="2">Alkylhydroperoxidase/carboxymuconolactone decarboxylase family protein YurZ</fullName>
    </submittedName>
</protein>
<organism evidence="2 3">
    <name type="scientific">Litoreibacter halocynthiae</name>
    <dbReference type="NCBI Taxonomy" id="1242689"/>
    <lineage>
        <taxon>Bacteria</taxon>
        <taxon>Pseudomonadati</taxon>
        <taxon>Pseudomonadota</taxon>
        <taxon>Alphaproteobacteria</taxon>
        <taxon>Rhodobacterales</taxon>
        <taxon>Roseobacteraceae</taxon>
        <taxon>Litoreibacter</taxon>
    </lineage>
</organism>
<dbReference type="Pfam" id="PF02627">
    <property type="entry name" value="CMD"/>
    <property type="match status" value="1"/>
</dbReference>